<evidence type="ECO:0000313" key="3">
    <source>
        <dbReference type="EMBL" id="CAG8602232.1"/>
    </source>
</evidence>
<dbReference type="OrthoDB" id="206452at2759"/>
<reference evidence="3" key="1">
    <citation type="submission" date="2021-06" db="EMBL/GenBank/DDBJ databases">
        <authorList>
            <person name="Kallberg Y."/>
            <person name="Tangrot J."/>
            <person name="Rosling A."/>
        </authorList>
    </citation>
    <scope>NUCLEOTIDE SEQUENCE</scope>
    <source>
        <strain evidence="3">BR232B</strain>
    </source>
</reference>
<dbReference type="NCBIfam" id="TIGR02464">
    <property type="entry name" value="ribofla_fusion"/>
    <property type="match status" value="1"/>
</dbReference>
<dbReference type="Gene3D" id="1.10.357.40">
    <property type="entry name" value="YbiA-like"/>
    <property type="match status" value="1"/>
</dbReference>
<comment type="caution">
    <text evidence="3">The sequence shown here is derived from an EMBL/GenBank/DDBJ whole genome shotgun (WGS) entry which is preliminary data.</text>
</comment>
<evidence type="ECO:0000313" key="4">
    <source>
        <dbReference type="Proteomes" id="UP000789739"/>
    </source>
</evidence>
<gene>
    <name evidence="3" type="ORF">PBRASI_LOCUS7706</name>
</gene>
<evidence type="ECO:0000259" key="2">
    <source>
        <dbReference type="Pfam" id="PF08719"/>
    </source>
</evidence>
<protein>
    <submittedName>
        <fullName evidence="3">6939_t:CDS:1</fullName>
    </submittedName>
</protein>
<feature type="compositionally biased region" description="Basic and acidic residues" evidence="1">
    <location>
        <begin position="11"/>
        <end position="23"/>
    </location>
</feature>
<accession>A0A9N9GH93</accession>
<dbReference type="Proteomes" id="UP000789739">
    <property type="component" value="Unassembled WGS sequence"/>
</dbReference>
<dbReference type="AlphaFoldDB" id="A0A9N9GH93"/>
<dbReference type="CDD" id="cd15457">
    <property type="entry name" value="NADAR"/>
    <property type="match status" value="1"/>
</dbReference>
<evidence type="ECO:0000256" key="1">
    <source>
        <dbReference type="SAM" id="MobiDB-lite"/>
    </source>
</evidence>
<feature type="domain" description="NADAR" evidence="2">
    <location>
        <begin position="32"/>
        <end position="188"/>
    </location>
</feature>
<organism evidence="3 4">
    <name type="scientific">Paraglomus brasilianum</name>
    <dbReference type="NCBI Taxonomy" id="144538"/>
    <lineage>
        <taxon>Eukaryota</taxon>
        <taxon>Fungi</taxon>
        <taxon>Fungi incertae sedis</taxon>
        <taxon>Mucoromycota</taxon>
        <taxon>Glomeromycotina</taxon>
        <taxon>Glomeromycetes</taxon>
        <taxon>Paraglomerales</taxon>
        <taxon>Paraglomeraceae</taxon>
        <taxon>Paraglomus</taxon>
    </lineage>
</organism>
<name>A0A9N9GH93_9GLOM</name>
<dbReference type="Pfam" id="PF08719">
    <property type="entry name" value="NADAR"/>
    <property type="match status" value="1"/>
</dbReference>
<keyword evidence="4" id="KW-1185">Reference proteome</keyword>
<proteinExistence type="predicted"/>
<dbReference type="EMBL" id="CAJVPI010001236">
    <property type="protein sequence ID" value="CAG8602232.1"/>
    <property type="molecule type" value="Genomic_DNA"/>
</dbReference>
<dbReference type="InterPro" id="IPR037238">
    <property type="entry name" value="YbiA-like_sf"/>
</dbReference>
<feature type="compositionally biased region" description="Polar residues" evidence="1">
    <location>
        <begin position="1"/>
        <end position="10"/>
    </location>
</feature>
<dbReference type="InterPro" id="IPR012816">
    <property type="entry name" value="NADAR"/>
</dbReference>
<feature type="region of interest" description="Disordered" evidence="1">
    <location>
        <begin position="1"/>
        <end position="23"/>
    </location>
</feature>
<sequence>MESNIGIESNTNHELREYSHDDRERPPNEIWFYNRGEAYFELSNFAEGFPILAYLPISSTNKAMIDSTCQDKWPTSEHLFQAMKFRETRPDIAEKIRHCSSARDALNLSRLHPEFIDPTWHETKLEVMEWVVKQKFTQHKVLADILLATGDKILVEHTQFDKFWGDGGNGQGNNHLGKVLMRVRSSIREARM</sequence>
<dbReference type="SUPFAM" id="SSF143990">
    <property type="entry name" value="YbiA-like"/>
    <property type="match status" value="1"/>
</dbReference>